<name>A0ABX0JAG5_9BACL</name>
<dbReference type="Proteomes" id="UP001165962">
    <property type="component" value="Unassembled WGS sequence"/>
</dbReference>
<keyword evidence="2" id="KW-1185">Reference proteome</keyword>
<sequence length="86" mass="10053">MALYRKKPVVIEAFRYWIEGRPDWFCDKVTTNEIITYPTHCVINTLEGVMRGEVGDYIIQGVQGEIYPCKPDIFARTYDYVKEAIN</sequence>
<evidence type="ECO:0000313" key="2">
    <source>
        <dbReference type="Proteomes" id="UP001165962"/>
    </source>
</evidence>
<proteinExistence type="predicted"/>
<dbReference type="RefSeq" id="WP_166150946.1">
    <property type="nucleotide sequence ID" value="NZ_JAAOIW010000005.1"/>
</dbReference>
<gene>
    <name evidence="1" type="ORF">G9U52_15095</name>
</gene>
<evidence type="ECO:0000313" key="1">
    <source>
        <dbReference type="EMBL" id="NHN31164.1"/>
    </source>
</evidence>
<comment type="caution">
    <text evidence="1">The sequence shown here is derived from an EMBL/GenBank/DDBJ whole genome shotgun (WGS) entry which is preliminary data.</text>
</comment>
<protein>
    <recommendedName>
        <fullName evidence="3">Phage protein</fullName>
    </recommendedName>
</protein>
<dbReference type="EMBL" id="JAAOIW010000005">
    <property type="protein sequence ID" value="NHN31164.1"/>
    <property type="molecule type" value="Genomic_DNA"/>
</dbReference>
<evidence type="ECO:0008006" key="3">
    <source>
        <dbReference type="Google" id="ProtNLM"/>
    </source>
</evidence>
<organism evidence="1 2">
    <name type="scientific">Paenibacillus agricola</name>
    <dbReference type="NCBI Taxonomy" id="2716264"/>
    <lineage>
        <taxon>Bacteria</taxon>
        <taxon>Bacillati</taxon>
        <taxon>Bacillota</taxon>
        <taxon>Bacilli</taxon>
        <taxon>Bacillales</taxon>
        <taxon>Paenibacillaceae</taxon>
        <taxon>Paenibacillus</taxon>
    </lineage>
</organism>
<accession>A0ABX0JAG5</accession>
<reference evidence="1" key="1">
    <citation type="submission" date="2020-03" db="EMBL/GenBank/DDBJ databases">
        <title>Draft sequencing of Paenibacilllus sp. S3N08.</title>
        <authorList>
            <person name="Kim D.-U."/>
        </authorList>
    </citation>
    <scope>NUCLEOTIDE SEQUENCE</scope>
    <source>
        <strain evidence="1">S3N08</strain>
    </source>
</reference>